<dbReference type="InterPro" id="IPR011577">
    <property type="entry name" value="Cyt_b561_bac/Ni-Hgenase"/>
</dbReference>
<evidence type="ECO:0000256" key="11">
    <source>
        <dbReference type="ARBA" id="ARBA00037975"/>
    </source>
</evidence>
<dbReference type="GO" id="GO:0046872">
    <property type="term" value="F:metal ion binding"/>
    <property type="evidence" value="ECO:0007669"/>
    <property type="project" value="UniProtKB-KW"/>
</dbReference>
<dbReference type="Pfam" id="PF01292">
    <property type="entry name" value="Ni_hydr_CYTB"/>
    <property type="match status" value="1"/>
</dbReference>
<dbReference type="PANTHER" id="PTHR30529">
    <property type="entry name" value="CYTOCHROME B561"/>
    <property type="match status" value="1"/>
</dbReference>
<dbReference type="GO" id="GO:0009055">
    <property type="term" value="F:electron transfer activity"/>
    <property type="evidence" value="ECO:0007669"/>
    <property type="project" value="InterPro"/>
</dbReference>
<name>A0A0H5RTQ1_9MYCO</name>
<dbReference type="InterPro" id="IPR052168">
    <property type="entry name" value="Cytochrome_b561_oxidase"/>
</dbReference>
<evidence type="ECO:0000256" key="1">
    <source>
        <dbReference type="ARBA" id="ARBA00004651"/>
    </source>
</evidence>
<evidence type="ECO:0000256" key="9">
    <source>
        <dbReference type="ARBA" id="ARBA00023004"/>
    </source>
</evidence>
<dbReference type="GO" id="GO:0020037">
    <property type="term" value="F:heme binding"/>
    <property type="evidence" value="ECO:0007669"/>
    <property type="project" value="TreeGrafter"/>
</dbReference>
<gene>
    <name evidence="14" type="ORF">BN2156_04178</name>
</gene>
<dbReference type="SUPFAM" id="SSF81342">
    <property type="entry name" value="Transmembrane di-heme cytochromes"/>
    <property type="match status" value="1"/>
</dbReference>
<keyword evidence="2" id="KW-0813">Transport</keyword>
<evidence type="ECO:0000256" key="2">
    <source>
        <dbReference type="ARBA" id="ARBA00022448"/>
    </source>
</evidence>
<keyword evidence="6" id="KW-0479">Metal-binding</keyword>
<reference evidence="15" key="1">
    <citation type="submission" date="2015-07" db="EMBL/GenBank/DDBJ databases">
        <authorList>
            <person name="Urmite Genomes"/>
        </authorList>
    </citation>
    <scope>NUCLEOTIDE SEQUENCE [LARGE SCALE GENOMIC DNA]</scope>
    <source>
        <strain evidence="15">type strain: ATCC 49404</strain>
    </source>
</reference>
<keyword evidence="4" id="KW-0349">Heme</keyword>
<accession>A0A0H5RTQ1</accession>
<evidence type="ECO:0000256" key="7">
    <source>
        <dbReference type="ARBA" id="ARBA00022982"/>
    </source>
</evidence>
<feature type="transmembrane region" description="Helical" evidence="12">
    <location>
        <begin position="145"/>
        <end position="166"/>
    </location>
</feature>
<evidence type="ECO:0000313" key="14">
    <source>
        <dbReference type="EMBL" id="CRZ17293.1"/>
    </source>
</evidence>
<keyword evidence="10 12" id="KW-0472">Membrane</keyword>
<evidence type="ECO:0000313" key="15">
    <source>
        <dbReference type="Proteomes" id="UP000199147"/>
    </source>
</evidence>
<evidence type="ECO:0000256" key="5">
    <source>
        <dbReference type="ARBA" id="ARBA00022692"/>
    </source>
</evidence>
<organism evidence="14 15">
    <name type="scientific">Mycolicibacterium neworleansense</name>
    <dbReference type="NCBI Taxonomy" id="146018"/>
    <lineage>
        <taxon>Bacteria</taxon>
        <taxon>Bacillati</taxon>
        <taxon>Actinomycetota</taxon>
        <taxon>Actinomycetes</taxon>
        <taxon>Mycobacteriales</taxon>
        <taxon>Mycobacteriaceae</taxon>
        <taxon>Mycolicibacterium</taxon>
    </lineage>
</organism>
<dbReference type="Proteomes" id="UP000199147">
    <property type="component" value="Unassembled WGS sequence"/>
</dbReference>
<dbReference type="AlphaFoldDB" id="A0A0H5RTQ1"/>
<keyword evidence="9" id="KW-0408">Iron</keyword>
<feature type="transmembrane region" description="Helical" evidence="12">
    <location>
        <begin position="48"/>
        <end position="67"/>
    </location>
</feature>
<evidence type="ECO:0000256" key="12">
    <source>
        <dbReference type="SAM" id="Phobius"/>
    </source>
</evidence>
<evidence type="ECO:0000256" key="3">
    <source>
        <dbReference type="ARBA" id="ARBA00022475"/>
    </source>
</evidence>
<keyword evidence="7" id="KW-0249">Electron transport</keyword>
<comment type="similarity">
    <text evidence="11">Belongs to the cytochrome b561 family.</text>
</comment>
<protein>
    <submittedName>
        <fullName evidence="14">Cytochrome b561 family protein</fullName>
    </submittedName>
</protein>
<evidence type="ECO:0000256" key="6">
    <source>
        <dbReference type="ARBA" id="ARBA00022723"/>
    </source>
</evidence>
<dbReference type="GO" id="GO:0005886">
    <property type="term" value="C:plasma membrane"/>
    <property type="evidence" value="ECO:0007669"/>
    <property type="project" value="UniProtKB-SubCell"/>
</dbReference>
<dbReference type="PANTHER" id="PTHR30529:SF6">
    <property type="entry name" value="BLL0291 PROTEIN"/>
    <property type="match status" value="1"/>
</dbReference>
<keyword evidence="15" id="KW-1185">Reference proteome</keyword>
<keyword evidence="8 12" id="KW-1133">Transmembrane helix</keyword>
<keyword evidence="5 12" id="KW-0812">Transmembrane</keyword>
<evidence type="ECO:0000256" key="8">
    <source>
        <dbReference type="ARBA" id="ARBA00022989"/>
    </source>
</evidence>
<dbReference type="GO" id="GO:0022904">
    <property type="term" value="P:respiratory electron transport chain"/>
    <property type="evidence" value="ECO:0007669"/>
    <property type="project" value="InterPro"/>
</dbReference>
<dbReference type="InterPro" id="IPR016174">
    <property type="entry name" value="Di-haem_cyt_TM"/>
</dbReference>
<sequence precursor="true">MMVTPTHSRSRYATRTRILHWLGATLVFSTLLAGFALANSLADYRVLLTVHKGLGALVFVVFVIRIVNRITDRGPALPATVGRAERVAVIGSEFGMYVLLLAQPLLGWAILSASGVPVVLGGLRLPPIVQADAELFGLLRNGHSVVAYGLVVLIAAHVSAVLLHTLTLRDGMLRRMSFGSGEPRELRRRT</sequence>
<dbReference type="Gene3D" id="1.20.950.20">
    <property type="entry name" value="Transmembrane di-heme cytochromes, Chain C"/>
    <property type="match status" value="1"/>
</dbReference>
<dbReference type="EMBL" id="CWKH01000002">
    <property type="protein sequence ID" value="CRZ17293.1"/>
    <property type="molecule type" value="Genomic_DNA"/>
</dbReference>
<keyword evidence="3" id="KW-1003">Cell membrane</keyword>
<comment type="subcellular location">
    <subcellularLocation>
        <location evidence="1">Cell membrane</location>
        <topology evidence="1">Multi-pass membrane protein</topology>
    </subcellularLocation>
</comment>
<evidence type="ECO:0000256" key="10">
    <source>
        <dbReference type="ARBA" id="ARBA00023136"/>
    </source>
</evidence>
<proteinExistence type="inferred from homology"/>
<evidence type="ECO:0000259" key="13">
    <source>
        <dbReference type="Pfam" id="PF01292"/>
    </source>
</evidence>
<feature type="domain" description="Cytochrome b561 bacterial/Ni-hydrogenase" evidence="13">
    <location>
        <begin position="11"/>
        <end position="178"/>
    </location>
</feature>
<dbReference type="STRING" id="146018.BN2156_04178"/>
<evidence type="ECO:0000256" key="4">
    <source>
        <dbReference type="ARBA" id="ARBA00022617"/>
    </source>
</evidence>